<dbReference type="EMBL" id="MW255970">
    <property type="protein sequence ID" value="QPZ53231.1"/>
    <property type="molecule type" value="Genomic_DNA"/>
</dbReference>
<dbReference type="CTD" id="4538"/>
<evidence type="ECO:0000256" key="9">
    <source>
        <dbReference type="ARBA" id="ARBA00022967"/>
    </source>
</evidence>
<dbReference type="AlphaFoldDB" id="A0A7T3U7B2"/>
<keyword evidence="11 17" id="KW-1133">Transmembrane helix</keyword>
<dbReference type="PRINTS" id="PR01437">
    <property type="entry name" value="NUOXDRDTASE4"/>
</dbReference>
<comment type="function">
    <text evidence="17">Core subunit of the mitochondrial membrane respiratory chain NADH dehydrogenase (Complex I) which catalyzes electron transfer from NADH through the respiratory chain, using ubiquinone as an electron acceptor. Essential for the catalytic activity and assembly of complex I.</text>
</comment>
<dbReference type="GO" id="GO:0031966">
    <property type="term" value="C:mitochondrial membrane"/>
    <property type="evidence" value="ECO:0007669"/>
    <property type="project" value="UniProtKB-SubCell"/>
</dbReference>
<dbReference type="GO" id="GO:0042773">
    <property type="term" value="P:ATP synthesis coupled electron transport"/>
    <property type="evidence" value="ECO:0007669"/>
    <property type="project" value="InterPro"/>
</dbReference>
<evidence type="ECO:0000256" key="7">
    <source>
        <dbReference type="ARBA" id="ARBA00022660"/>
    </source>
</evidence>
<keyword evidence="8 17" id="KW-0812">Transmembrane</keyword>
<feature type="transmembrane region" description="Helical" evidence="17">
    <location>
        <begin position="21"/>
        <end position="41"/>
    </location>
</feature>
<geneLocation type="mitochondrion" evidence="19"/>
<evidence type="ECO:0000256" key="11">
    <source>
        <dbReference type="ARBA" id="ARBA00022989"/>
    </source>
</evidence>
<dbReference type="InterPro" id="IPR003918">
    <property type="entry name" value="NADH_UbQ_OxRdtase"/>
</dbReference>
<dbReference type="GO" id="GO:0015990">
    <property type="term" value="P:electron transport coupled proton transport"/>
    <property type="evidence" value="ECO:0007669"/>
    <property type="project" value="TreeGrafter"/>
</dbReference>
<feature type="transmembrane region" description="Helical" evidence="17">
    <location>
        <begin position="82"/>
        <end position="99"/>
    </location>
</feature>
<comment type="catalytic activity">
    <reaction evidence="16 17">
        <text>a ubiquinone + NADH + 5 H(+)(in) = a ubiquinol + NAD(+) + 4 H(+)(out)</text>
        <dbReference type="Rhea" id="RHEA:29091"/>
        <dbReference type="Rhea" id="RHEA-COMP:9565"/>
        <dbReference type="Rhea" id="RHEA-COMP:9566"/>
        <dbReference type="ChEBI" id="CHEBI:15378"/>
        <dbReference type="ChEBI" id="CHEBI:16389"/>
        <dbReference type="ChEBI" id="CHEBI:17976"/>
        <dbReference type="ChEBI" id="CHEBI:57540"/>
        <dbReference type="ChEBI" id="CHEBI:57945"/>
        <dbReference type="EC" id="7.1.1.2"/>
    </reaction>
</comment>
<keyword evidence="7 17" id="KW-0679">Respiratory chain</keyword>
<evidence type="ECO:0000256" key="1">
    <source>
        <dbReference type="ARBA" id="ARBA00003257"/>
    </source>
</evidence>
<comment type="subcellular location">
    <subcellularLocation>
        <location evidence="2 17">Mitochondrion membrane</location>
        <topology evidence="2 17">Multi-pass membrane protein</topology>
    </subcellularLocation>
</comment>
<keyword evidence="6 17" id="KW-0813">Transport</keyword>
<dbReference type="EC" id="7.1.1.2" evidence="4 17"/>
<evidence type="ECO:0000256" key="5">
    <source>
        <dbReference type="ARBA" id="ARBA00021006"/>
    </source>
</evidence>
<feature type="transmembrane region" description="Helical" evidence="17">
    <location>
        <begin position="177"/>
        <end position="202"/>
    </location>
</feature>
<evidence type="ECO:0000256" key="4">
    <source>
        <dbReference type="ARBA" id="ARBA00012944"/>
    </source>
</evidence>
<dbReference type="PANTHER" id="PTHR43507:SF20">
    <property type="entry name" value="NADH-UBIQUINONE OXIDOREDUCTASE CHAIN 4"/>
    <property type="match status" value="1"/>
</dbReference>
<gene>
    <name evidence="19" type="primary">ND4</name>
</gene>
<evidence type="ECO:0000259" key="18">
    <source>
        <dbReference type="Pfam" id="PF00361"/>
    </source>
</evidence>
<evidence type="ECO:0000256" key="16">
    <source>
        <dbReference type="ARBA" id="ARBA00049551"/>
    </source>
</evidence>
<feature type="transmembrane region" description="Helical" evidence="17">
    <location>
        <begin position="209"/>
        <end position="230"/>
    </location>
</feature>
<dbReference type="GeneID" id="65339901"/>
<keyword evidence="10 17" id="KW-0249">Electron transport</keyword>
<feature type="transmembrane region" description="Helical" evidence="17">
    <location>
        <begin position="331"/>
        <end position="352"/>
    </location>
</feature>
<keyword evidence="12 17" id="KW-0520">NAD</keyword>
<evidence type="ECO:0000256" key="3">
    <source>
        <dbReference type="ARBA" id="ARBA00009025"/>
    </source>
</evidence>
<sequence>MMKFFLYIFFMIFMFLINKFLNIYFFIFLLLILFFLFFLTINNNWFFIYMNFGFDYFSFMLLLLTLLIISMMFLLMKNMNKIFYFMIFMLMFFLLLSFMTLNLFMFYLFFEVSLLPTFFLIFGFGYQFERLNASMYMLMYTLFFSLPFMLVIIMIFEEFNLMSFILLNNLILSNNDWMFLMIIFMFMGFLVKLPLFLIHIWLPKAHVQAPVVGSMILAAVMLKLGGYGIFRILDLLILDELMDFFMMVGLLGMIFLSMHCLRQYDMKIIVAYSSVVHMGMMLIGLLSETCWGIKGGVLMMLGHGLCSSALFMLVNFIYERSKSRNMLINKGMIYFLPSLMLFWFLFCVNNMAAPISLNLLSEIMIINVIFDWNYFIIFMLLLGMFFSASYNLYLFSYIFHGVYNYYLMKIFNIKVKYYYLLMLHFIPLNLLILKMNFLI</sequence>
<accession>A0A7T3U7B2</accession>
<keyword evidence="13 17" id="KW-0830">Ubiquinone</keyword>
<evidence type="ECO:0000256" key="8">
    <source>
        <dbReference type="ARBA" id="ARBA00022692"/>
    </source>
</evidence>
<feature type="transmembrane region" description="Helical" evidence="17">
    <location>
        <begin position="298"/>
        <end position="319"/>
    </location>
</feature>
<proteinExistence type="inferred from homology"/>
<evidence type="ECO:0000256" key="2">
    <source>
        <dbReference type="ARBA" id="ARBA00004225"/>
    </source>
</evidence>
<feature type="transmembrane region" description="Helical" evidence="17">
    <location>
        <begin position="268"/>
        <end position="286"/>
    </location>
</feature>
<protein>
    <recommendedName>
        <fullName evidence="5 17">NADH-ubiquinone oxidoreductase chain 4</fullName>
        <ecNumber evidence="4 17">7.1.1.2</ecNumber>
    </recommendedName>
</protein>
<feature type="transmembrane region" description="Helical" evidence="17">
    <location>
        <begin position="417"/>
        <end position="437"/>
    </location>
</feature>
<comment type="function">
    <text evidence="1">Core subunit of the mitochondrial membrane respiratory chain NADH dehydrogenase (Complex I) that is believed to belong to the minimal assembly required for catalysis. Complex I functions in the transfer of electrons from NADH to the respiratory chain. The immediate electron acceptor for the enzyme is believed to be ubiquinone.</text>
</comment>
<dbReference type="GO" id="GO:0048039">
    <property type="term" value="F:ubiquinone binding"/>
    <property type="evidence" value="ECO:0007669"/>
    <property type="project" value="TreeGrafter"/>
</dbReference>
<feature type="transmembrane region" description="Helical" evidence="17">
    <location>
        <begin position="56"/>
        <end position="75"/>
    </location>
</feature>
<feature type="transmembrane region" description="Helical" evidence="17">
    <location>
        <begin position="372"/>
        <end position="396"/>
    </location>
</feature>
<evidence type="ECO:0000256" key="6">
    <source>
        <dbReference type="ARBA" id="ARBA00022448"/>
    </source>
</evidence>
<evidence type="ECO:0000256" key="14">
    <source>
        <dbReference type="ARBA" id="ARBA00023128"/>
    </source>
</evidence>
<evidence type="ECO:0000256" key="17">
    <source>
        <dbReference type="RuleBase" id="RU003297"/>
    </source>
</evidence>
<dbReference type="GO" id="GO:0008137">
    <property type="term" value="F:NADH dehydrogenase (ubiquinone) activity"/>
    <property type="evidence" value="ECO:0007669"/>
    <property type="project" value="UniProtKB-UniRule"/>
</dbReference>
<feature type="domain" description="NADH:quinone oxidoreductase/Mrp antiporter transmembrane" evidence="18">
    <location>
        <begin position="102"/>
        <end position="386"/>
    </location>
</feature>
<reference evidence="19" key="1">
    <citation type="submission" date="2020-11" db="EMBL/GenBank/DDBJ databases">
        <authorList>
            <person name="Zhou Q.-S."/>
        </authorList>
    </citation>
    <scope>NUCLEOTIDE SEQUENCE</scope>
</reference>
<evidence type="ECO:0000256" key="13">
    <source>
        <dbReference type="ARBA" id="ARBA00023075"/>
    </source>
</evidence>
<feature type="transmembrane region" description="Helical" evidence="17">
    <location>
        <begin position="242"/>
        <end position="261"/>
    </location>
</feature>
<dbReference type="RefSeq" id="YP_010131042.1">
    <property type="nucleotide sequence ID" value="NC_056349.1"/>
</dbReference>
<dbReference type="PANTHER" id="PTHR43507">
    <property type="entry name" value="NADH-UBIQUINONE OXIDOREDUCTASE CHAIN 4"/>
    <property type="match status" value="1"/>
</dbReference>
<evidence type="ECO:0000256" key="15">
    <source>
        <dbReference type="ARBA" id="ARBA00023136"/>
    </source>
</evidence>
<keyword evidence="15 17" id="KW-0472">Membrane</keyword>
<feature type="transmembrane region" description="Helical" evidence="17">
    <location>
        <begin position="138"/>
        <end position="157"/>
    </location>
</feature>
<dbReference type="GO" id="GO:0003954">
    <property type="term" value="F:NADH dehydrogenase activity"/>
    <property type="evidence" value="ECO:0007669"/>
    <property type="project" value="TreeGrafter"/>
</dbReference>
<organism evidence="19">
    <name type="scientific">Metaphycus eriococci</name>
    <dbReference type="NCBI Taxonomy" id="2498640"/>
    <lineage>
        <taxon>Eukaryota</taxon>
        <taxon>Metazoa</taxon>
        <taxon>Ecdysozoa</taxon>
        <taxon>Arthropoda</taxon>
        <taxon>Hexapoda</taxon>
        <taxon>Insecta</taxon>
        <taxon>Pterygota</taxon>
        <taxon>Neoptera</taxon>
        <taxon>Endopterygota</taxon>
        <taxon>Hymenoptera</taxon>
        <taxon>Apocrita</taxon>
        <taxon>Proctotrupomorpha</taxon>
        <taxon>Chalcidoidea</taxon>
        <taxon>Encyrtidae</taxon>
        <taxon>Encyrtinae</taxon>
        <taxon>Metaphycus</taxon>
    </lineage>
</organism>
<feature type="transmembrane region" description="Helical" evidence="17">
    <location>
        <begin position="105"/>
        <end position="126"/>
    </location>
</feature>
<keyword evidence="9" id="KW-1278">Translocase</keyword>
<evidence type="ECO:0000256" key="12">
    <source>
        <dbReference type="ARBA" id="ARBA00023027"/>
    </source>
</evidence>
<comment type="similarity">
    <text evidence="3 17">Belongs to the complex I subunit 4 family.</text>
</comment>
<keyword evidence="14 17" id="KW-0496">Mitochondrion</keyword>
<dbReference type="InterPro" id="IPR001750">
    <property type="entry name" value="ND/Mrp_TM"/>
</dbReference>
<name>A0A7T3U7B2_9HYME</name>
<evidence type="ECO:0000256" key="10">
    <source>
        <dbReference type="ARBA" id="ARBA00022982"/>
    </source>
</evidence>
<evidence type="ECO:0000313" key="19">
    <source>
        <dbReference type="EMBL" id="QPZ53231.1"/>
    </source>
</evidence>
<dbReference type="Pfam" id="PF00361">
    <property type="entry name" value="Proton_antipo_M"/>
    <property type="match status" value="1"/>
</dbReference>